<evidence type="ECO:0000313" key="2">
    <source>
        <dbReference type="EMBL" id="GAA2799103.1"/>
    </source>
</evidence>
<feature type="chain" id="PRO_5045083888" evidence="1">
    <location>
        <begin position="30"/>
        <end position="259"/>
    </location>
</feature>
<gene>
    <name evidence="2" type="ORF">GCM10010470_37770</name>
</gene>
<dbReference type="EMBL" id="BAAAUX010000016">
    <property type="protein sequence ID" value="GAA2799103.1"/>
    <property type="molecule type" value="Genomic_DNA"/>
</dbReference>
<feature type="signal peptide" evidence="1">
    <location>
        <begin position="1"/>
        <end position="29"/>
    </location>
</feature>
<keyword evidence="3" id="KW-1185">Reference proteome</keyword>
<dbReference type="RefSeq" id="WP_344681501.1">
    <property type="nucleotide sequence ID" value="NZ_BAAAUX010000016.1"/>
</dbReference>
<name>A0ABN3VGK9_9PSEU</name>
<proteinExistence type="predicted"/>
<sequence>MRLFALAAPVLLLLTACTSVLPTPTPVPAGEGRFPVTYEDAPTFTGARDLLQRSGVLEELAADVDDRILVPTDIPIVAMECGESNAYYDPELHRIELCYELVDEFRTSFSAGGEPADEVNRDVLGTVAETYVHELAHALIDVLDLPFTGREEDVADQLASYWLINNTRGGPDLVLSAAESYRLTAQSTAPEDLAFDDPHSLDIQRYTNHLCYLYGSDDERFGYLVDSGELPEDRAANCGDEYDQLVRGWENLLRPFTQR</sequence>
<evidence type="ECO:0000313" key="3">
    <source>
        <dbReference type="Proteomes" id="UP001500979"/>
    </source>
</evidence>
<dbReference type="InterPro" id="IPR025644">
    <property type="entry name" value="DUF4344"/>
</dbReference>
<protein>
    <submittedName>
        <fullName evidence="2">DUF4344 domain-containing metallopeptidase</fullName>
    </submittedName>
</protein>
<keyword evidence="1" id="KW-0732">Signal</keyword>
<dbReference type="Pfam" id="PF14247">
    <property type="entry name" value="DUF4344"/>
    <property type="match status" value="1"/>
</dbReference>
<accession>A0ABN3VGK9</accession>
<reference evidence="2 3" key="1">
    <citation type="journal article" date="2019" name="Int. J. Syst. Evol. Microbiol.">
        <title>The Global Catalogue of Microorganisms (GCM) 10K type strain sequencing project: providing services to taxonomists for standard genome sequencing and annotation.</title>
        <authorList>
            <consortium name="The Broad Institute Genomics Platform"/>
            <consortium name="The Broad Institute Genome Sequencing Center for Infectious Disease"/>
            <person name="Wu L."/>
            <person name="Ma J."/>
        </authorList>
    </citation>
    <scope>NUCLEOTIDE SEQUENCE [LARGE SCALE GENOMIC DNA]</scope>
    <source>
        <strain evidence="2 3">JCM 9383</strain>
    </source>
</reference>
<comment type="caution">
    <text evidence="2">The sequence shown here is derived from an EMBL/GenBank/DDBJ whole genome shotgun (WGS) entry which is preliminary data.</text>
</comment>
<organism evidence="2 3">
    <name type="scientific">Saccharopolyspora taberi</name>
    <dbReference type="NCBI Taxonomy" id="60895"/>
    <lineage>
        <taxon>Bacteria</taxon>
        <taxon>Bacillati</taxon>
        <taxon>Actinomycetota</taxon>
        <taxon>Actinomycetes</taxon>
        <taxon>Pseudonocardiales</taxon>
        <taxon>Pseudonocardiaceae</taxon>
        <taxon>Saccharopolyspora</taxon>
    </lineage>
</organism>
<evidence type="ECO:0000256" key="1">
    <source>
        <dbReference type="SAM" id="SignalP"/>
    </source>
</evidence>
<dbReference type="PROSITE" id="PS51257">
    <property type="entry name" value="PROKAR_LIPOPROTEIN"/>
    <property type="match status" value="1"/>
</dbReference>
<dbReference type="Proteomes" id="UP001500979">
    <property type="component" value="Unassembled WGS sequence"/>
</dbReference>